<evidence type="ECO:0000313" key="1">
    <source>
        <dbReference type="EMBL" id="QIZ73449.1"/>
    </source>
</evidence>
<proteinExistence type="predicted"/>
<dbReference type="EMBL" id="CP051167">
    <property type="protein sequence ID" value="QIZ73449.1"/>
    <property type="molecule type" value="Genomic_DNA"/>
</dbReference>
<keyword evidence="2" id="KW-1185">Reference proteome</keyword>
<gene>
    <name evidence="1" type="ORF">HCG48_24955</name>
</gene>
<sequence>MRVGTKRLKFGAEIALGLLTPIALPPTRYFTTQLVVKIPGLAQKMLTGEGNTNRRSSIEALLK</sequence>
<dbReference type="KEGG" id="oxy:HCG48_24955"/>
<organism evidence="1 2">
    <name type="scientific">Oxynema aestuarii AP17</name>
    <dbReference type="NCBI Taxonomy" id="2064643"/>
    <lineage>
        <taxon>Bacteria</taxon>
        <taxon>Bacillati</taxon>
        <taxon>Cyanobacteriota</taxon>
        <taxon>Cyanophyceae</taxon>
        <taxon>Oscillatoriophycideae</taxon>
        <taxon>Oscillatoriales</taxon>
        <taxon>Oscillatoriaceae</taxon>
        <taxon>Oxynema</taxon>
        <taxon>Oxynema aestuarii</taxon>
    </lineage>
</organism>
<dbReference type="AlphaFoldDB" id="A0A6H1U741"/>
<accession>A0A6H1U741</accession>
<dbReference type="RefSeq" id="WP_168571595.1">
    <property type="nucleotide sequence ID" value="NZ_CP051167.1"/>
</dbReference>
<protein>
    <submittedName>
        <fullName evidence="1">Uncharacterized protein</fullName>
    </submittedName>
</protein>
<evidence type="ECO:0000313" key="2">
    <source>
        <dbReference type="Proteomes" id="UP000500857"/>
    </source>
</evidence>
<reference evidence="1 2" key="1">
    <citation type="submission" date="2020-04" db="EMBL/GenBank/DDBJ databases">
        <authorList>
            <person name="Basu S."/>
            <person name="Maruthanayagam V."/>
            <person name="Chakraborty S."/>
            <person name="Pramanik A."/>
            <person name="Mukherjee J."/>
            <person name="Brink B."/>
        </authorList>
    </citation>
    <scope>NUCLEOTIDE SEQUENCE [LARGE SCALE GENOMIC DNA]</scope>
    <source>
        <strain evidence="1 2">AP17</strain>
    </source>
</reference>
<dbReference type="Proteomes" id="UP000500857">
    <property type="component" value="Chromosome"/>
</dbReference>
<name>A0A6H1U741_9CYAN</name>